<evidence type="ECO:0000313" key="2">
    <source>
        <dbReference type="EMBL" id="CAI6335498.1"/>
    </source>
</evidence>
<organism evidence="2 3">
    <name type="scientific">Periconia digitata</name>
    <dbReference type="NCBI Taxonomy" id="1303443"/>
    <lineage>
        <taxon>Eukaryota</taxon>
        <taxon>Fungi</taxon>
        <taxon>Dikarya</taxon>
        <taxon>Ascomycota</taxon>
        <taxon>Pezizomycotina</taxon>
        <taxon>Dothideomycetes</taxon>
        <taxon>Pleosporomycetidae</taxon>
        <taxon>Pleosporales</taxon>
        <taxon>Massarineae</taxon>
        <taxon>Periconiaceae</taxon>
        <taxon>Periconia</taxon>
    </lineage>
</organism>
<evidence type="ECO:0000256" key="1">
    <source>
        <dbReference type="SAM" id="MobiDB-lite"/>
    </source>
</evidence>
<feature type="region of interest" description="Disordered" evidence="1">
    <location>
        <begin position="1"/>
        <end position="46"/>
    </location>
</feature>
<reference evidence="2" key="1">
    <citation type="submission" date="2023-01" db="EMBL/GenBank/DDBJ databases">
        <authorList>
            <person name="Van Ghelder C."/>
            <person name="Rancurel C."/>
        </authorList>
    </citation>
    <scope>NUCLEOTIDE SEQUENCE</scope>
    <source>
        <strain evidence="2">CNCM I-4278</strain>
    </source>
</reference>
<accession>A0A9W4UFI8</accession>
<sequence length="85" mass="9847">MELSDAQKLHNHSLYTESDGVKTVSLDTAPEPHQREFSPRGPTMEKRSWFSAMGPAYRHIRLRLRNKQVVGFNRNASTKKTMARY</sequence>
<dbReference type="Proteomes" id="UP001152607">
    <property type="component" value="Unassembled WGS sequence"/>
</dbReference>
<dbReference type="EMBL" id="CAOQHR010000005">
    <property type="protein sequence ID" value="CAI6335498.1"/>
    <property type="molecule type" value="Genomic_DNA"/>
</dbReference>
<protein>
    <submittedName>
        <fullName evidence="2">Uncharacterized protein</fullName>
    </submittedName>
</protein>
<feature type="compositionally biased region" description="Basic and acidic residues" evidence="1">
    <location>
        <begin position="30"/>
        <end position="46"/>
    </location>
</feature>
<gene>
    <name evidence="2" type="ORF">PDIGIT_LOCUS8580</name>
</gene>
<comment type="caution">
    <text evidence="2">The sequence shown here is derived from an EMBL/GenBank/DDBJ whole genome shotgun (WGS) entry which is preliminary data.</text>
</comment>
<proteinExistence type="predicted"/>
<name>A0A9W4UFI8_9PLEO</name>
<evidence type="ECO:0000313" key="3">
    <source>
        <dbReference type="Proteomes" id="UP001152607"/>
    </source>
</evidence>
<dbReference type="AlphaFoldDB" id="A0A9W4UFI8"/>
<keyword evidence="3" id="KW-1185">Reference proteome</keyword>